<sequence length="333" mass="35421">MTTPSSTPPTPQSPPECETVTDAPDQLHDEVAIPSAQAAAGSASDQETTPSDQTTATFADDHTEPDPLNSKAPELEDPEREDASESPPTAPAPPVSQKRALIRLLQPRATRAQFLSAALLGLLGFALVVQLQVQQQDELATLRESDLVNLLDDVTRRNSDLEDDIVRLRALESELRSGSSSQRAAIEAARENVTTQGILAGRLPAQGPGVTILLTDGDERLPAATLFNVLEELRNAGAEVIEINGIRLVTDSYFIDDTQGVEVDGTVITEPYIWKAIGAPDTLVPALEIPGGAMASVRSRGGQATITEAESVLIEAVVEPEIPEYAQATPKND</sequence>
<reference evidence="3 4" key="1">
    <citation type="journal article" date="2009" name="Stand. Genomic Sci.">
        <title>Complete genome sequence of Jonesia denitrificans type strain (Prevot 55134).</title>
        <authorList>
            <person name="Pukall R."/>
            <person name="Gehrich-Schroter G."/>
            <person name="Lapidus A."/>
            <person name="Nolan M."/>
            <person name="Glavina Del Rio T."/>
            <person name="Lucas S."/>
            <person name="Chen F."/>
            <person name="Tice H."/>
            <person name="Pitluck S."/>
            <person name="Cheng J.F."/>
            <person name="Copeland A."/>
            <person name="Saunders E."/>
            <person name="Brettin T."/>
            <person name="Detter J.C."/>
            <person name="Bruce D."/>
            <person name="Goodwin L."/>
            <person name="Pati A."/>
            <person name="Ivanova N."/>
            <person name="Mavromatis K."/>
            <person name="Ovchinnikova G."/>
            <person name="Chen A."/>
            <person name="Palaniappan K."/>
            <person name="Land M."/>
            <person name="Hauser L."/>
            <person name="Chang Y.J."/>
            <person name="Jeffries C.D."/>
            <person name="Chain P."/>
            <person name="Goker M."/>
            <person name="Bristow J."/>
            <person name="Eisen J.A."/>
            <person name="Markowitz V."/>
            <person name="Hugenholtz P."/>
            <person name="Kyrpides N.C."/>
            <person name="Klenk H.P."/>
            <person name="Han C."/>
        </authorList>
    </citation>
    <scope>NUCLEOTIDE SEQUENCE [LARGE SCALE GENOMIC DNA]</scope>
    <source>
        <strain evidence="4">ATCC 14870 / DSM 20603 / BCRC 15368 / CIP 55.134 / JCM 11481 / NBRC 15587 / NCTC 10816 / Prevot 55134</strain>
    </source>
</reference>
<dbReference type="OrthoDB" id="3211287at2"/>
<dbReference type="InterPro" id="IPR010273">
    <property type="entry name" value="DUF881"/>
</dbReference>
<feature type="compositionally biased region" description="Acidic residues" evidence="2">
    <location>
        <begin position="75"/>
        <end position="84"/>
    </location>
</feature>
<comment type="similarity">
    <text evidence="1">Belongs to the UPF0749 family.</text>
</comment>
<dbReference type="EMBL" id="CP001706">
    <property type="protein sequence ID" value="ACV08959.1"/>
    <property type="molecule type" value="Genomic_DNA"/>
</dbReference>
<evidence type="ECO:0000256" key="2">
    <source>
        <dbReference type="SAM" id="MobiDB-lite"/>
    </source>
</evidence>
<dbReference type="PANTHER" id="PTHR37313:SF2">
    <property type="entry name" value="UPF0749 PROTEIN YLXX"/>
    <property type="match status" value="1"/>
</dbReference>
<evidence type="ECO:0000313" key="4">
    <source>
        <dbReference type="Proteomes" id="UP000000628"/>
    </source>
</evidence>
<protein>
    <recommendedName>
        <fullName evidence="5">Division initiation protein</fullName>
    </recommendedName>
</protein>
<keyword evidence="4" id="KW-1185">Reference proteome</keyword>
<evidence type="ECO:0008006" key="5">
    <source>
        <dbReference type="Google" id="ProtNLM"/>
    </source>
</evidence>
<name>C7R4A2_JONDD</name>
<evidence type="ECO:0000313" key="3">
    <source>
        <dbReference type="EMBL" id="ACV08959.1"/>
    </source>
</evidence>
<dbReference type="RefSeq" id="WP_015771587.1">
    <property type="nucleotide sequence ID" value="NC_013174.1"/>
</dbReference>
<dbReference type="AlphaFoldDB" id="C7R4A2"/>
<evidence type="ECO:0000256" key="1">
    <source>
        <dbReference type="ARBA" id="ARBA00009108"/>
    </source>
</evidence>
<dbReference type="HOGENOM" id="CLU_040273_0_1_11"/>
<dbReference type="Proteomes" id="UP000000628">
    <property type="component" value="Chromosome"/>
</dbReference>
<dbReference type="KEGG" id="jde:Jden_1303"/>
<dbReference type="GO" id="GO:0005886">
    <property type="term" value="C:plasma membrane"/>
    <property type="evidence" value="ECO:0007669"/>
    <property type="project" value="TreeGrafter"/>
</dbReference>
<dbReference type="STRING" id="471856.Jden_1303"/>
<proteinExistence type="inferred from homology"/>
<feature type="compositionally biased region" description="Low complexity" evidence="2">
    <location>
        <begin position="32"/>
        <end position="44"/>
    </location>
</feature>
<dbReference type="eggNOG" id="COG3879">
    <property type="taxonomic scope" value="Bacteria"/>
</dbReference>
<dbReference type="Gene3D" id="3.30.70.1880">
    <property type="entry name" value="Protein of unknown function DUF881"/>
    <property type="match status" value="1"/>
</dbReference>
<dbReference type="PANTHER" id="PTHR37313">
    <property type="entry name" value="UPF0749 PROTEIN RV1825"/>
    <property type="match status" value="1"/>
</dbReference>
<organism evidence="3 4">
    <name type="scientific">Jonesia denitrificans (strain ATCC 14870 / DSM 20603 / BCRC 15368 / CIP 55.134 / JCM 11481 / NBRC 15587 / NCTC 10816 / Prevot 55134)</name>
    <name type="common">Listeria denitrificans</name>
    <dbReference type="NCBI Taxonomy" id="471856"/>
    <lineage>
        <taxon>Bacteria</taxon>
        <taxon>Bacillati</taxon>
        <taxon>Actinomycetota</taxon>
        <taxon>Actinomycetes</taxon>
        <taxon>Micrococcales</taxon>
        <taxon>Jonesiaceae</taxon>
        <taxon>Jonesia</taxon>
    </lineage>
</organism>
<accession>C7R4A2</accession>
<dbReference type="Pfam" id="PF05949">
    <property type="entry name" value="DUF881"/>
    <property type="match status" value="1"/>
</dbReference>
<feature type="compositionally biased region" description="Pro residues" evidence="2">
    <location>
        <begin position="1"/>
        <end position="14"/>
    </location>
</feature>
<feature type="compositionally biased region" description="Polar residues" evidence="2">
    <location>
        <begin position="45"/>
        <end position="57"/>
    </location>
</feature>
<gene>
    <name evidence="3" type="ordered locus">Jden_1303</name>
</gene>
<feature type="region of interest" description="Disordered" evidence="2">
    <location>
        <begin position="1"/>
        <end position="96"/>
    </location>
</feature>